<organism evidence="4 5">
    <name type="scientific">Pseudovibrio exalbescens</name>
    <dbReference type="NCBI Taxonomy" id="197461"/>
    <lineage>
        <taxon>Bacteria</taxon>
        <taxon>Pseudomonadati</taxon>
        <taxon>Pseudomonadota</taxon>
        <taxon>Alphaproteobacteria</taxon>
        <taxon>Hyphomicrobiales</taxon>
        <taxon>Stappiaceae</taxon>
        <taxon>Pseudovibrio</taxon>
    </lineage>
</organism>
<evidence type="ECO:0000256" key="1">
    <source>
        <dbReference type="ARBA" id="ARBA00006484"/>
    </source>
</evidence>
<accession>A0A1U7JIV6</accession>
<dbReference type="Gene3D" id="3.40.50.720">
    <property type="entry name" value="NAD(P)-binding Rossmann-like Domain"/>
    <property type="match status" value="1"/>
</dbReference>
<dbReference type="PROSITE" id="PS00061">
    <property type="entry name" value="ADH_SHORT"/>
    <property type="match status" value="1"/>
</dbReference>
<comment type="similarity">
    <text evidence="1 3">Belongs to the short-chain dehydrogenases/reductases (SDR) family.</text>
</comment>
<dbReference type="EMBL" id="LVVZ01000014">
    <property type="protein sequence ID" value="OKL44628.1"/>
    <property type="molecule type" value="Genomic_DNA"/>
</dbReference>
<evidence type="ECO:0000313" key="4">
    <source>
        <dbReference type="EMBL" id="OKL44628.1"/>
    </source>
</evidence>
<reference evidence="4 5" key="1">
    <citation type="submission" date="2016-03" db="EMBL/GenBank/DDBJ databases">
        <title>Genome sequence of Nesiotobacter sp. nov., a moderately halophilic alphaproteobacterium isolated from the Yellow Sea, China.</title>
        <authorList>
            <person name="Zhang G."/>
            <person name="Zhang R."/>
        </authorList>
    </citation>
    <scope>NUCLEOTIDE SEQUENCE [LARGE SCALE GENOMIC DNA]</scope>
    <source>
        <strain evidence="4 5">WB1-6</strain>
    </source>
</reference>
<dbReference type="STRING" id="197461.A3843_09660"/>
<dbReference type="PANTHER" id="PTHR44169:SF6">
    <property type="entry name" value="NADPH-DEPENDENT 1-ACYLDIHYDROXYACETONE PHOSPHATE REDUCTASE"/>
    <property type="match status" value="1"/>
</dbReference>
<dbReference type="Proteomes" id="UP000185783">
    <property type="component" value="Unassembled WGS sequence"/>
</dbReference>
<protein>
    <submittedName>
        <fullName evidence="4">Short-chain dehydrogenase/reductase</fullName>
    </submittedName>
</protein>
<keyword evidence="5" id="KW-1185">Reference proteome</keyword>
<dbReference type="RefSeq" id="WP_036488332.1">
    <property type="nucleotide sequence ID" value="NZ_LVVZ01000014.1"/>
</dbReference>
<dbReference type="NCBIfam" id="NF004649">
    <property type="entry name" value="PRK05993.1"/>
    <property type="match status" value="1"/>
</dbReference>
<name>A0A1U7JIV6_9HYPH</name>
<proteinExistence type="inferred from homology"/>
<sequence length="287" mass="31993">MSAPTATGRSILITGCSSGIGYSAANILKQRGWDVFPTCRQQKDVDRLREEGFCAYLLDYQKPETIQAAVEAVLLETGGRLDALFNNGAYALPGAIEDLPVQAFRDQFEANFFGWHDLTCRVIPIMRNQGHGRIVQCSSVLGLIAMKYRGAYNASKYALEGLTDTLRMELDGSGIQVSLIEPGPIESKFNENAMAMFHRELGDPVIERSAFKAAYYRRLNHLKKGGATRFKLGPEAVVDRLIHAIEAKKAKPRYFVTVPTHLMAILRRILPNRTLDRFLIRAADAEE</sequence>
<dbReference type="GO" id="GO:0016491">
    <property type="term" value="F:oxidoreductase activity"/>
    <property type="evidence" value="ECO:0007669"/>
    <property type="project" value="UniProtKB-KW"/>
</dbReference>
<dbReference type="PRINTS" id="PR00080">
    <property type="entry name" value="SDRFAMILY"/>
</dbReference>
<dbReference type="AlphaFoldDB" id="A0A1U7JIV6"/>
<dbReference type="SUPFAM" id="SSF51735">
    <property type="entry name" value="NAD(P)-binding Rossmann-fold domains"/>
    <property type="match status" value="1"/>
</dbReference>
<dbReference type="InterPro" id="IPR002347">
    <property type="entry name" value="SDR_fam"/>
</dbReference>
<evidence type="ECO:0000256" key="3">
    <source>
        <dbReference type="RuleBase" id="RU000363"/>
    </source>
</evidence>
<dbReference type="PRINTS" id="PR00081">
    <property type="entry name" value="GDHRDH"/>
</dbReference>
<dbReference type="CDD" id="cd05374">
    <property type="entry name" value="17beta-HSD-like_SDR_c"/>
    <property type="match status" value="1"/>
</dbReference>
<dbReference type="PANTHER" id="PTHR44169">
    <property type="entry name" value="NADPH-DEPENDENT 1-ACYLDIHYDROXYACETONE PHOSPHATE REDUCTASE"/>
    <property type="match status" value="1"/>
</dbReference>
<gene>
    <name evidence="4" type="ORF">A3843_09660</name>
</gene>
<evidence type="ECO:0000256" key="2">
    <source>
        <dbReference type="ARBA" id="ARBA00023002"/>
    </source>
</evidence>
<comment type="caution">
    <text evidence="4">The sequence shown here is derived from an EMBL/GenBank/DDBJ whole genome shotgun (WGS) entry which is preliminary data.</text>
</comment>
<evidence type="ECO:0000313" key="5">
    <source>
        <dbReference type="Proteomes" id="UP000185783"/>
    </source>
</evidence>
<keyword evidence="2" id="KW-0560">Oxidoreductase</keyword>
<dbReference type="InterPro" id="IPR036291">
    <property type="entry name" value="NAD(P)-bd_dom_sf"/>
</dbReference>
<dbReference type="Pfam" id="PF00106">
    <property type="entry name" value="adh_short"/>
    <property type="match status" value="1"/>
</dbReference>
<dbReference type="InterPro" id="IPR020904">
    <property type="entry name" value="Sc_DH/Rdtase_CS"/>
</dbReference>